<keyword evidence="1" id="KW-0732">Signal</keyword>
<feature type="chain" id="PRO_5011678597" evidence="1">
    <location>
        <begin position="22"/>
        <end position="493"/>
    </location>
</feature>
<organism evidence="2 3">
    <name type="scientific">Catalinimonas alkaloidigena</name>
    <dbReference type="NCBI Taxonomy" id="1075417"/>
    <lineage>
        <taxon>Bacteria</taxon>
        <taxon>Pseudomonadati</taxon>
        <taxon>Bacteroidota</taxon>
        <taxon>Cytophagia</taxon>
        <taxon>Cytophagales</taxon>
        <taxon>Catalimonadaceae</taxon>
        <taxon>Catalinimonas</taxon>
    </lineage>
</organism>
<dbReference type="OrthoDB" id="596512at2"/>
<sequence length="493" mass="55496">MKCIWLFLAFTFAGLIFQGHAQRSTFHYSMSVEGSITSLQSIPFWMQANRFGSVPVAGPSVSIVGSLRKDYRTDRKRLVDWGLSFEGRGNAGKTAEFLLIEGYAKARLSIFEAKVGRAKSQIGLVDSTLSSGSIALSGNALGIPKVDLAIPEFYSIPILGRRLAIKGNFVHGWLGKTDIRFGNAPPKLNTRFHMLSAYGRLGKPDSPLKLYAGINHMVLWGDEQQIFGDDFTIASKKAYFYVLTGKKVVGSENISKIGNQLGSIDFGFDYDFPTVKLAVYRQHFYDKGAIRYLANLRDGLNGVSLTNKQPVTQKLQWRKLLLEVLFTKNQAGEIWSPWTPSGPEHYYNHSVYADGYSYRGRGIGTPFITPRHMAREGQASAPQDYFINNRVFLTHLGVEACYQRWTFTGKVSYSRNYGTYWTSDVEYFWFNNQRVPHDPGENVFREVGQFSAYLEGKKKLSNGYRVRYSTAFDVGNLLNNAWGGNVCVTKIFQ</sequence>
<reference evidence="2 3" key="1">
    <citation type="submission" date="2016-10" db="EMBL/GenBank/DDBJ databases">
        <authorList>
            <person name="de Groot N.N."/>
        </authorList>
    </citation>
    <scope>NUCLEOTIDE SEQUENCE [LARGE SCALE GENOMIC DNA]</scope>
    <source>
        <strain evidence="2 3">DSM 25186</strain>
    </source>
</reference>
<dbReference type="STRING" id="1075417.SAMN05421823_105186"/>
<feature type="signal peptide" evidence="1">
    <location>
        <begin position="1"/>
        <end position="21"/>
    </location>
</feature>
<dbReference type="InterPro" id="IPR026950">
    <property type="entry name" value="Caps_assemb_Wzi"/>
</dbReference>
<dbReference type="AlphaFoldDB" id="A0A1G9J2V8"/>
<dbReference type="InterPro" id="IPR038636">
    <property type="entry name" value="Wzi_sf"/>
</dbReference>
<evidence type="ECO:0000313" key="2">
    <source>
        <dbReference type="EMBL" id="SDL31838.1"/>
    </source>
</evidence>
<dbReference type="Gene3D" id="2.40.160.130">
    <property type="entry name" value="Capsule assembly protein Wzi"/>
    <property type="match status" value="1"/>
</dbReference>
<dbReference type="Proteomes" id="UP000198510">
    <property type="component" value="Unassembled WGS sequence"/>
</dbReference>
<dbReference type="EMBL" id="FNFO01000005">
    <property type="protein sequence ID" value="SDL31838.1"/>
    <property type="molecule type" value="Genomic_DNA"/>
</dbReference>
<evidence type="ECO:0000313" key="3">
    <source>
        <dbReference type="Proteomes" id="UP000198510"/>
    </source>
</evidence>
<gene>
    <name evidence="2" type="ORF">SAMN05421823_105186</name>
</gene>
<protein>
    <submittedName>
        <fullName evidence="2">Capsule assembly protein Wzi</fullName>
    </submittedName>
</protein>
<proteinExistence type="predicted"/>
<evidence type="ECO:0000256" key="1">
    <source>
        <dbReference type="SAM" id="SignalP"/>
    </source>
</evidence>
<keyword evidence="3" id="KW-1185">Reference proteome</keyword>
<dbReference type="Pfam" id="PF14052">
    <property type="entry name" value="Caps_assemb_Wzi"/>
    <property type="match status" value="1"/>
</dbReference>
<name>A0A1G9J2V8_9BACT</name>
<dbReference type="RefSeq" id="WP_089683228.1">
    <property type="nucleotide sequence ID" value="NZ_FNFO01000005.1"/>
</dbReference>
<accession>A0A1G9J2V8</accession>